<dbReference type="CDD" id="cd00051">
    <property type="entry name" value="EFh"/>
    <property type="match status" value="2"/>
</dbReference>
<dbReference type="PANTHER" id="PTHR11972:SF175">
    <property type="entry name" value="NAD(P)H OXIDASE (H2O2-FORMING)"/>
    <property type="match status" value="1"/>
</dbReference>
<dbReference type="InterPro" id="IPR018247">
    <property type="entry name" value="EF_Hand_1_Ca_BS"/>
</dbReference>
<feature type="transmembrane region" description="Helical" evidence="20">
    <location>
        <begin position="588"/>
        <end position="609"/>
    </location>
</feature>
<dbReference type="GO" id="GO:0042742">
    <property type="term" value="P:defense response to bacterium"/>
    <property type="evidence" value="ECO:0007669"/>
    <property type="project" value="UniProtKB-ARBA"/>
</dbReference>
<evidence type="ECO:0000256" key="6">
    <source>
        <dbReference type="ARBA" id="ARBA00022692"/>
    </source>
</evidence>
<dbReference type="Pfam" id="PF03098">
    <property type="entry name" value="An_peroxidase"/>
    <property type="match status" value="1"/>
</dbReference>
<dbReference type="InterPro" id="IPR019791">
    <property type="entry name" value="Haem_peroxidase_animal"/>
</dbReference>
<feature type="transmembrane region" description="Helical" evidence="20">
    <location>
        <begin position="1112"/>
        <end position="1136"/>
    </location>
</feature>
<evidence type="ECO:0000256" key="21">
    <source>
        <dbReference type="SAM" id="SignalP"/>
    </source>
</evidence>
<dbReference type="GO" id="GO:0043020">
    <property type="term" value="C:NADPH oxidase complex"/>
    <property type="evidence" value="ECO:0007669"/>
    <property type="project" value="TreeGrafter"/>
</dbReference>
<evidence type="ECO:0000259" key="23">
    <source>
        <dbReference type="PROSITE" id="PS51384"/>
    </source>
</evidence>
<evidence type="ECO:0000256" key="18">
    <source>
        <dbReference type="ARBA" id="ARBA00048762"/>
    </source>
</evidence>
<comment type="catalytic activity">
    <reaction evidence="17">
        <text>NADH + O2 + H(+) = H2O2 + NAD(+)</text>
        <dbReference type="Rhea" id="RHEA:11264"/>
        <dbReference type="ChEBI" id="CHEBI:15378"/>
        <dbReference type="ChEBI" id="CHEBI:15379"/>
        <dbReference type="ChEBI" id="CHEBI:16240"/>
        <dbReference type="ChEBI" id="CHEBI:57540"/>
        <dbReference type="ChEBI" id="CHEBI:57945"/>
        <dbReference type="EC" id="1.6.3.1"/>
    </reaction>
</comment>
<dbReference type="FunFam" id="3.40.50.80:FF:000020">
    <property type="entry name" value="Dual oxidase 1"/>
    <property type="match status" value="1"/>
</dbReference>
<dbReference type="InterPro" id="IPR002048">
    <property type="entry name" value="EF_hand_dom"/>
</dbReference>
<evidence type="ECO:0000256" key="10">
    <source>
        <dbReference type="ARBA" id="ARBA00022837"/>
    </source>
</evidence>
<dbReference type="InterPro" id="IPR011992">
    <property type="entry name" value="EF-hand-dom_pair"/>
</dbReference>
<evidence type="ECO:0000256" key="9">
    <source>
        <dbReference type="ARBA" id="ARBA00022827"/>
    </source>
</evidence>
<dbReference type="GO" id="GO:0016175">
    <property type="term" value="F:superoxide-generating NAD(P)H oxidase activity"/>
    <property type="evidence" value="ECO:0007669"/>
    <property type="project" value="UniProtKB-ARBA"/>
</dbReference>
<proteinExistence type="inferred from homology"/>
<keyword evidence="10" id="KW-0106">Calcium</keyword>
<dbReference type="GO" id="GO:0009886">
    <property type="term" value="P:post-embryonic animal morphogenesis"/>
    <property type="evidence" value="ECO:0007669"/>
    <property type="project" value="UniProtKB-ARBA"/>
</dbReference>
<dbReference type="EC" id="1.6.3.1" evidence="3"/>
<organism evidence="24 25">
    <name type="scientific">Mytilus galloprovincialis</name>
    <name type="common">Mediterranean mussel</name>
    <dbReference type="NCBI Taxonomy" id="29158"/>
    <lineage>
        <taxon>Eukaryota</taxon>
        <taxon>Metazoa</taxon>
        <taxon>Spiralia</taxon>
        <taxon>Lophotrochozoa</taxon>
        <taxon>Mollusca</taxon>
        <taxon>Bivalvia</taxon>
        <taxon>Autobranchia</taxon>
        <taxon>Pteriomorphia</taxon>
        <taxon>Mytilida</taxon>
        <taxon>Mytiloidea</taxon>
        <taxon>Mytilidae</taxon>
        <taxon>Mytilinae</taxon>
        <taxon>Mytilus</taxon>
    </lineage>
</organism>
<evidence type="ECO:0000259" key="22">
    <source>
        <dbReference type="PROSITE" id="PS50222"/>
    </source>
</evidence>
<dbReference type="InterPro" id="IPR017927">
    <property type="entry name" value="FAD-bd_FR_type"/>
</dbReference>
<dbReference type="PROSITE" id="PS50222">
    <property type="entry name" value="EF_HAND_2"/>
    <property type="match status" value="2"/>
</dbReference>
<feature type="signal peptide" evidence="21">
    <location>
        <begin position="1"/>
        <end position="19"/>
    </location>
</feature>
<dbReference type="GO" id="GO:0006979">
    <property type="term" value="P:response to oxidative stress"/>
    <property type="evidence" value="ECO:0007669"/>
    <property type="project" value="InterPro"/>
</dbReference>
<dbReference type="Proteomes" id="UP000596742">
    <property type="component" value="Unassembled WGS sequence"/>
</dbReference>
<evidence type="ECO:0000256" key="15">
    <source>
        <dbReference type="ARBA" id="ARBA00023180"/>
    </source>
</evidence>
<dbReference type="InterPro" id="IPR037120">
    <property type="entry name" value="Haem_peroxidase_sf_animal"/>
</dbReference>
<dbReference type="SUPFAM" id="SSF52343">
    <property type="entry name" value="Ferredoxin reductase-like, C-terminal NADP-linked domain"/>
    <property type="match status" value="1"/>
</dbReference>
<keyword evidence="9" id="KW-0274">FAD</keyword>
<feature type="domain" description="EF-hand" evidence="22">
    <location>
        <begin position="854"/>
        <end position="889"/>
    </location>
</feature>
<dbReference type="CDD" id="cd06186">
    <property type="entry name" value="NOX_Duox_like_FAD_NADP"/>
    <property type="match status" value="1"/>
</dbReference>
<dbReference type="GO" id="GO:0016324">
    <property type="term" value="C:apical plasma membrane"/>
    <property type="evidence" value="ECO:0007669"/>
    <property type="project" value="UniProtKB-SubCell"/>
</dbReference>
<dbReference type="SUPFAM" id="SSF47473">
    <property type="entry name" value="EF-hand"/>
    <property type="match status" value="1"/>
</dbReference>
<feature type="transmembrane region" description="Helical" evidence="20">
    <location>
        <begin position="1237"/>
        <end position="1258"/>
    </location>
</feature>
<evidence type="ECO:0000256" key="17">
    <source>
        <dbReference type="ARBA" id="ARBA00047455"/>
    </source>
</evidence>
<dbReference type="OrthoDB" id="6019201at2759"/>
<dbReference type="InterPro" id="IPR050369">
    <property type="entry name" value="RBOH/FRE"/>
</dbReference>
<dbReference type="EMBL" id="UYJE01003373">
    <property type="protein sequence ID" value="VDI18687.1"/>
    <property type="molecule type" value="Genomic_DNA"/>
</dbReference>
<keyword evidence="11" id="KW-0521">NADP</keyword>
<sequence>MKYCLPRLLALLSLYWVNCEDSSIQRFDGWYNNLAFPRWGTAGEKLVHNISSVYEDYTYQPTGSGRPSARLVSNALFRQNTSIDSGGSYNNRTALFAFFGQLVSFEVSDTDDTTCPIELLEIPVPKCDPDFDAQCTGTRKMPYERIKYDKHTGQSPNTPRQQVNSATSFIDGSFVYGPSIVRTNFLRQDRTGHLASGDSWGKYPEPNVDRLPYMMYPSIDGKMSNVDKLWKMGDNHVHENPAILSLGILFFRYHNYLATKLHREHTNWHYRKVFYNTRRKVIASLQKIIMYDWLPDLLGVGIKPYTGYRSSLEPGISSVFDAAAIKYIMTLVPSAITRRNNNCKSISWDNHKAVRLCNSYFNSQNILLSREDGVEEIIMGMVSESAEKEDLNIVEDIQSKFYGPLHFSRHDFVAQIIMRGRDYGLPDYNSVRKAVGLKPVSTWAEINVELNKTNPEIFVTVENIYKELKHLDVFVGGMLETTSSGPGELFRIIILDQFYRIRDGDRFWFENKDNGLFTEEQVEQIKNITLYDIIVNSTKLDTDHIQRDVFTVSQEMPCKPLRISTSELEPCGSHHGYDYFAGSEVTYIIIWTCFGLIPLVCILCAYIAAKCRQWKHSRHVKRQQHHIGNQQRNNDLSTNKESEFQYQAEEWLGAKEDSRLVSVQLKLKCQLNVLSARGTRLRTINMDFIEEVQIWISNNKGQKTIVVKMPKEYDMILVFPNYNMRSSFLTSLTSTLKRYGKKYTIMEMRLKTIYDQAVTQRKRNMQLEKFFKSVFSEAFDMDYDPNLENHGVETAQVKEMLSIELTKEEFAHALACKPDSEFVENMFSLLDSDRNGYISFRDFLNAVVLFSKGTCQEKLHLLFRMFDMDGKGCLQKEELSRMFGSLLEMANNNISKPDLESLVESMCSENGLNDQSSYNFEDFCQLLSPQMDKIWNAGLEWKGRKNCYPSNDKKRIGKSPKASPKPKKVSPKASLNELSKLSPNSSPKNSPYPDKSIDIGRRKSSTPNIENRRKSSIQPSTCSDDSRSNSLKSSNLSDAKFVAVREKYSPLKSKLKTVAHFIENNRQHIFFLVLFFGICLGLFTERFYYYTVEREHSGLRALMSYGISTTRGAAAAMSFTFSLLLLTMCRNMITWLRGTFLNLYIPFDSHVAFHKVVAWSALFFTGLHVIGYSINFYQLATQPTKHLCVFDSVVLRTEALPGFEFWFFGNMTGCTGVLLVVVICIIYVFATQTARQYIFNGFWLTHKLIVIMYVLTILHGASVIVQKPMFFVYFIVPAILFAMDKMISLSRKKTEIAVLGAEKLPSDITFLQFKRPSKFEYKSGQWVRIACLSHGRNEFHPFTITSAPHEDTLSLHIRALGPWTWNIRNLFDPESLKDGPYPKLFLDGPYGAGQQDWYQYEVSVLVGAGIGVTPYASILKDFVHMAQMRSTYKMKCQKLYFIWVTGSQRHFEWLLDIIREVEEVDQKGIVSIDIFITQFFQNFDLRTCMLYICEEHFQKLSGGRSLFTGLKATTHFGRPQLSSMFQAVHKTHPMVRKVGVFSCGPPGLTKSVEVATKDASNTTKALFEHHFENF</sequence>
<dbReference type="Gene3D" id="2.40.30.10">
    <property type="entry name" value="Translation factors"/>
    <property type="match status" value="1"/>
</dbReference>
<dbReference type="InterPro" id="IPR013112">
    <property type="entry name" value="FAD-bd_8"/>
</dbReference>
<evidence type="ECO:0000256" key="5">
    <source>
        <dbReference type="ARBA" id="ARBA00022630"/>
    </source>
</evidence>
<dbReference type="Pfam" id="PF08022">
    <property type="entry name" value="FAD_binding_8"/>
    <property type="match status" value="1"/>
</dbReference>
<dbReference type="SMART" id="SM00054">
    <property type="entry name" value="EFh"/>
    <property type="match status" value="2"/>
</dbReference>
<dbReference type="SUPFAM" id="SSF63380">
    <property type="entry name" value="Riboflavin synthase domain-like"/>
    <property type="match status" value="1"/>
</dbReference>
<dbReference type="PRINTS" id="PR00457">
    <property type="entry name" value="ANPEROXIDASE"/>
</dbReference>
<dbReference type="GO" id="GO:0016174">
    <property type="term" value="F:NAD(P)H oxidase H2O2-forming activity"/>
    <property type="evidence" value="ECO:0007669"/>
    <property type="project" value="UniProtKB-EC"/>
</dbReference>
<dbReference type="InterPro" id="IPR017938">
    <property type="entry name" value="Riboflavin_synthase-like_b-brl"/>
</dbReference>
<feature type="chain" id="PRO_5032763659" description="NAD(P)H oxidase (H2O2-forming)" evidence="21">
    <location>
        <begin position="20"/>
        <end position="1574"/>
    </location>
</feature>
<dbReference type="PROSITE" id="PS51384">
    <property type="entry name" value="FAD_FR"/>
    <property type="match status" value="1"/>
</dbReference>
<dbReference type="Gene3D" id="1.10.640.10">
    <property type="entry name" value="Haem peroxidase domain superfamily, animal type"/>
    <property type="match status" value="1"/>
</dbReference>
<evidence type="ECO:0000256" key="1">
    <source>
        <dbReference type="ARBA" id="ARBA00004424"/>
    </source>
</evidence>
<evidence type="ECO:0000313" key="25">
    <source>
        <dbReference type="Proteomes" id="UP000596742"/>
    </source>
</evidence>
<keyword evidence="12 20" id="KW-1133">Transmembrane helix</keyword>
<gene>
    <name evidence="24" type="ORF">MGAL_10B024621</name>
</gene>
<evidence type="ECO:0000256" key="12">
    <source>
        <dbReference type="ARBA" id="ARBA00022989"/>
    </source>
</evidence>
<dbReference type="SFLD" id="SFLDG01169">
    <property type="entry name" value="NADPH_oxidase_subgroup_(NOX)"/>
    <property type="match status" value="1"/>
</dbReference>
<feature type="transmembrane region" description="Helical" evidence="20">
    <location>
        <begin position="1205"/>
        <end position="1230"/>
    </location>
</feature>
<evidence type="ECO:0000256" key="14">
    <source>
        <dbReference type="ARBA" id="ARBA00023136"/>
    </source>
</evidence>
<evidence type="ECO:0000256" key="2">
    <source>
        <dbReference type="ARBA" id="ARBA00005644"/>
    </source>
</evidence>
<dbReference type="GO" id="GO:0042303">
    <property type="term" value="P:molting cycle"/>
    <property type="evidence" value="ECO:0007669"/>
    <property type="project" value="UniProtKB-ARBA"/>
</dbReference>
<reference evidence="24" key="1">
    <citation type="submission" date="2018-11" db="EMBL/GenBank/DDBJ databases">
        <authorList>
            <person name="Alioto T."/>
            <person name="Alioto T."/>
        </authorList>
    </citation>
    <scope>NUCLEOTIDE SEQUENCE</scope>
</reference>
<dbReference type="GO" id="GO:0005509">
    <property type="term" value="F:calcium ion binding"/>
    <property type="evidence" value="ECO:0007669"/>
    <property type="project" value="InterPro"/>
</dbReference>
<accession>A0A8B6DGM6</accession>
<dbReference type="InterPro" id="IPR013130">
    <property type="entry name" value="Fe3_Rdtase_TM_dom"/>
</dbReference>
<feature type="domain" description="EF-hand" evidence="22">
    <location>
        <begin position="818"/>
        <end position="853"/>
    </location>
</feature>
<keyword evidence="8" id="KW-0677">Repeat</keyword>
<feature type="compositionally biased region" description="Low complexity" evidence="19">
    <location>
        <begin position="971"/>
        <end position="994"/>
    </location>
</feature>
<dbReference type="Pfam" id="PF08030">
    <property type="entry name" value="NAD_binding_6"/>
    <property type="match status" value="1"/>
</dbReference>
<protein>
    <recommendedName>
        <fullName evidence="3">NAD(P)H oxidase (H2O2-forming)</fullName>
        <ecNumber evidence="3">1.6.3.1</ecNumber>
    </recommendedName>
</protein>
<dbReference type="GO" id="GO:0020037">
    <property type="term" value="F:heme binding"/>
    <property type="evidence" value="ECO:0007669"/>
    <property type="project" value="InterPro"/>
</dbReference>
<evidence type="ECO:0000256" key="20">
    <source>
        <dbReference type="SAM" id="Phobius"/>
    </source>
</evidence>
<dbReference type="Gene3D" id="3.40.50.80">
    <property type="entry name" value="Nucleotide-binding domain of ferredoxin-NADP reductase (FNR) module"/>
    <property type="match status" value="1"/>
</dbReference>
<dbReference type="InterPro" id="IPR013121">
    <property type="entry name" value="Fe_red_NAD-bd_6"/>
</dbReference>
<keyword evidence="16" id="KW-0376">Hydrogen peroxide</keyword>
<evidence type="ECO:0000256" key="19">
    <source>
        <dbReference type="SAM" id="MobiDB-lite"/>
    </source>
</evidence>
<dbReference type="Pfam" id="PF13833">
    <property type="entry name" value="EF-hand_8"/>
    <property type="match status" value="1"/>
</dbReference>
<evidence type="ECO:0000256" key="13">
    <source>
        <dbReference type="ARBA" id="ARBA00023002"/>
    </source>
</evidence>
<keyword evidence="13 24" id="KW-0560">Oxidoreductase</keyword>
<evidence type="ECO:0000313" key="24">
    <source>
        <dbReference type="EMBL" id="VDI18687.1"/>
    </source>
</evidence>
<dbReference type="Pfam" id="PF01794">
    <property type="entry name" value="Ferric_reduct"/>
    <property type="match status" value="1"/>
</dbReference>
<comment type="similarity">
    <text evidence="2">In the N-terminal section; belongs to the peroxidase family.</text>
</comment>
<comment type="caution">
    <text evidence="24">The sequence shown here is derived from an EMBL/GenBank/DDBJ whole genome shotgun (WGS) entry which is preliminary data.</text>
</comment>
<evidence type="ECO:0000256" key="4">
    <source>
        <dbReference type="ARBA" id="ARBA00022559"/>
    </source>
</evidence>
<name>A0A8B6DGM6_MYTGA</name>
<dbReference type="GO" id="GO:0042554">
    <property type="term" value="P:superoxide anion generation"/>
    <property type="evidence" value="ECO:0007669"/>
    <property type="project" value="TreeGrafter"/>
</dbReference>
<dbReference type="Gene3D" id="1.10.238.10">
    <property type="entry name" value="EF-hand"/>
    <property type="match status" value="1"/>
</dbReference>
<dbReference type="InterPro" id="IPR010255">
    <property type="entry name" value="Haem_peroxidase_sf"/>
</dbReference>
<keyword evidence="7" id="KW-0479">Metal-binding</keyword>
<keyword evidence="21" id="KW-0732">Signal</keyword>
<evidence type="ECO:0000256" key="3">
    <source>
        <dbReference type="ARBA" id="ARBA00012698"/>
    </source>
</evidence>
<dbReference type="FunFam" id="2.40.30.10:FF:000059">
    <property type="entry name" value="dual oxidase isoform X1"/>
    <property type="match status" value="1"/>
</dbReference>
<dbReference type="InterPro" id="IPR039261">
    <property type="entry name" value="FNR_nucleotide-bd"/>
</dbReference>
<keyword evidence="4" id="KW-0575">Peroxidase</keyword>
<dbReference type="PROSITE" id="PS00018">
    <property type="entry name" value="EF_HAND_1"/>
    <property type="match status" value="1"/>
</dbReference>
<comment type="catalytic activity">
    <reaction evidence="18">
        <text>NADPH + O2 + H(+) = H2O2 + NADP(+)</text>
        <dbReference type="Rhea" id="RHEA:11260"/>
        <dbReference type="ChEBI" id="CHEBI:15378"/>
        <dbReference type="ChEBI" id="CHEBI:15379"/>
        <dbReference type="ChEBI" id="CHEBI:16240"/>
        <dbReference type="ChEBI" id="CHEBI:57783"/>
        <dbReference type="ChEBI" id="CHEBI:58349"/>
        <dbReference type="EC" id="1.6.3.1"/>
    </reaction>
</comment>
<evidence type="ECO:0000256" key="8">
    <source>
        <dbReference type="ARBA" id="ARBA00022737"/>
    </source>
</evidence>
<keyword evidence="6 20" id="KW-0812">Transmembrane</keyword>
<dbReference type="GO" id="GO:0042744">
    <property type="term" value="P:hydrogen peroxide catabolic process"/>
    <property type="evidence" value="ECO:0007669"/>
    <property type="project" value="UniProtKB-KW"/>
</dbReference>
<evidence type="ECO:0000256" key="16">
    <source>
        <dbReference type="ARBA" id="ARBA00023324"/>
    </source>
</evidence>
<comment type="subcellular location">
    <subcellularLocation>
        <location evidence="1">Apical cell membrane</location>
        <topology evidence="1">Multi-pass membrane protein</topology>
    </subcellularLocation>
</comment>
<dbReference type="PANTHER" id="PTHR11972">
    <property type="entry name" value="NADPH OXIDASE"/>
    <property type="match status" value="1"/>
</dbReference>
<dbReference type="SUPFAM" id="SSF48113">
    <property type="entry name" value="Heme-dependent peroxidases"/>
    <property type="match status" value="1"/>
</dbReference>
<feature type="transmembrane region" description="Helical" evidence="20">
    <location>
        <begin position="1069"/>
        <end position="1092"/>
    </location>
</feature>
<dbReference type="PROSITE" id="PS50292">
    <property type="entry name" value="PEROXIDASE_3"/>
    <property type="match status" value="1"/>
</dbReference>
<evidence type="ECO:0000256" key="7">
    <source>
        <dbReference type="ARBA" id="ARBA00022723"/>
    </source>
</evidence>
<feature type="domain" description="FAD-binding FR-type" evidence="23">
    <location>
        <begin position="1291"/>
        <end position="1396"/>
    </location>
</feature>
<dbReference type="GO" id="GO:0004601">
    <property type="term" value="F:peroxidase activity"/>
    <property type="evidence" value="ECO:0007669"/>
    <property type="project" value="UniProtKB-KW"/>
</dbReference>
<feature type="transmembrane region" description="Helical" evidence="20">
    <location>
        <begin position="1156"/>
        <end position="1177"/>
    </location>
</feature>
<evidence type="ECO:0000256" key="11">
    <source>
        <dbReference type="ARBA" id="ARBA00022857"/>
    </source>
</evidence>
<keyword evidence="5" id="KW-0285">Flavoprotein</keyword>
<keyword evidence="15" id="KW-0325">Glycoprotein</keyword>
<feature type="region of interest" description="Disordered" evidence="19">
    <location>
        <begin position="950"/>
        <end position="1033"/>
    </location>
</feature>
<keyword evidence="25" id="KW-1185">Reference proteome</keyword>
<keyword evidence="14 20" id="KW-0472">Membrane</keyword>